<evidence type="ECO:0000313" key="2">
    <source>
        <dbReference type="EMBL" id="MBX60079.1"/>
    </source>
</evidence>
<name>A0A2P2PZI2_RHIMU</name>
<accession>A0A2P2PZI2</accession>
<dbReference type="AlphaFoldDB" id="A0A2P2PZI2"/>
<feature type="chain" id="PRO_5015117482" evidence="1">
    <location>
        <begin position="24"/>
        <end position="40"/>
    </location>
</feature>
<evidence type="ECO:0000256" key="1">
    <source>
        <dbReference type="SAM" id="SignalP"/>
    </source>
</evidence>
<sequence length="40" mass="4704">MGPHLHIQHHGMLLLLPLLRTCGLYPEQLLDDQRMQMPQK</sequence>
<protein>
    <submittedName>
        <fullName evidence="2">Guanine deaminase isoform X1</fullName>
    </submittedName>
</protein>
<keyword evidence="1" id="KW-0732">Signal</keyword>
<organism evidence="2">
    <name type="scientific">Rhizophora mucronata</name>
    <name type="common">Asiatic mangrove</name>
    <dbReference type="NCBI Taxonomy" id="61149"/>
    <lineage>
        <taxon>Eukaryota</taxon>
        <taxon>Viridiplantae</taxon>
        <taxon>Streptophyta</taxon>
        <taxon>Embryophyta</taxon>
        <taxon>Tracheophyta</taxon>
        <taxon>Spermatophyta</taxon>
        <taxon>Magnoliopsida</taxon>
        <taxon>eudicotyledons</taxon>
        <taxon>Gunneridae</taxon>
        <taxon>Pentapetalae</taxon>
        <taxon>rosids</taxon>
        <taxon>fabids</taxon>
        <taxon>Malpighiales</taxon>
        <taxon>Rhizophoraceae</taxon>
        <taxon>Rhizophora</taxon>
    </lineage>
</organism>
<reference evidence="2" key="1">
    <citation type="submission" date="2018-02" db="EMBL/GenBank/DDBJ databases">
        <title>Rhizophora mucronata_Transcriptome.</title>
        <authorList>
            <person name="Meera S.P."/>
            <person name="Sreeshan A."/>
            <person name="Augustine A."/>
        </authorList>
    </citation>
    <scope>NUCLEOTIDE SEQUENCE</scope>
    <source>
        <tissue evidence="2">Leaf</tissue>
    </source>
</reference>
<feature type="signal peptide" evidence="1">
    <location>
        <begin position="1"/>
        <end position="23"/>
    </location>
</feature>
<proteinExistence type="predicted"/>
<dbReference type="EMBL" id="GGEC01079595">
    <property type="protein sequence ID" value="MBX60079.1"/>
    <property type="molecule type" value="Transcribed_RNA"/>
</dbReference>